<feature type="transmembrane region" description="Helical" evidence="1">
    <location>
        <begin position="31"/>
        <end position="51"/>
    </location>
</feature>
<keyword evidence="1" id="KW-0812">Transmembrane</keyword>
<evidence type="ECO:0000313" key="3">
    <source>
        <dbReference type="Proteomes" id="UP000663088"/>
    </source>
</evidence>
<name>A0ABX7PTX9_9BACT</name>
<gene>
    <name evidence="2" type="ORF">EM20IM_06320</name>
</gene>
<reference evidence="2 3" key="1">
    <citation type="submission" date="2020-12" db="EMBL/GenBank/DDBJ databases">
        <authorList>
            <person name="Awala S.I."/>
            <person name="Gwak J.-H."/>
            <person name="Kim S.-J."/>
            <person name="Rhee S.-K."/>
        </authorList>
    </citation>
    <scope>NUCLEOTIDE SEQUENCE [LARGE SCALE GENOMIC DNA]</scope>
    <source>
        <strain evidence="2 3">IT5</strain>
    </source>
</reference>
<dbReference type="RefSeq" id="WP_206844493.1">
    <property type="nucleotide sequence ID" value="NZ_CP065956.1"/>
</dbReference>
<dbReference type="EMBL" id="CP065956">
    <property type="protein sequence ID" value="QSR86123.1"/>
    <property type="molecule type" value="Genomic_DNA"/>
</dbReference>
<dbReference type="Proteomes" id="UP000663088">
    <property type="component" value="Chromosome"/>
</dbReference>
<proteinExistence type="predicted"/>
<protein>
    <recommendedName>
        <fullName evidence="4">Chloride channel protein EriC</fullName>
    </recommendedName>
</protein>
<feature type="transmembrane region" description="Helical" evidence="1">
    <location>
        <begin position="71"/>
        <end position="88"/>
    </location>
</feature>
<accession>A0ABX7PTX9</accession>
<keyword evidence="1" id="KW-1133">Transmembrane helix</keyword>
<evidence type="ECO:0000256" key="1">
    <source>
        <dbReference type="SAM" id="Phobius"/>
    </source>
</evidence>
<evidence type="ECO:0008006" key="4">
    <source>
        <dbReference type="Google" id="ProtNLM"/>
    </source>
</evidence>
<keyword evidence="3" id="KW-1185">Reference proteome</keyword>
<sequence length="132" mass="14745">MSIFHLYFPKKLCIFLRAMSEPSLRVRVEEVLIGALSGALVGLTVASPLAIGVNLYSLYSLPDLLHEPRVLFVYFLMLLGAIAGIRLASRQQDFEHLRGARFISDPTRATAELRKRERTALSVSQQGGRFRG</sequence>
<organism evidence="2 3">
    <name type="scientific">Candidatus Methylacidiphilum infernorum</name>
    <dbReference type="NCBI Taxonomy" id="511746"/>
    <lineage>
        <taxon>Bacteria</taxon>
        <taxon>Pseudomonadati</taxon>
        <taxon>Verrucomicrobiota</taxon>
        <taxon>Methylacidiphilae</taxon>
        <taxon>Methylacidiphilales</taxon>
        <taxon>Methylacidiphilaceae</taxon>
        <taxon>Methylacidiphilum (ex Ratnadevi et al. 2023)</taxon>
    </lineage>
</organism>
<evidence type="ECO:0000313" key="2">
    <source>
        <dbReference type="EMBL" id="QSR86123.1"/>
    </source>
</evidence>
<keyword evidence="1" id="KW-0472">Membrane</keyword>